<dbReference type="Pfam" id="PF16335">
    <property type="entry name" value="GtaA_6_Hairpin"/>
    <property type="match status" value="1"/>
</dbReference>
<accession>A0AAW4ZG68</accession>
<dbReference type="Proteomes" id="UP001200544">
    <property type="component" value="Unassembled WGS sequence"/>
</dbReference>
<organism evidence="2 3">
    <name type="scientific">Bacteroides thetaiotaomicron</name>
    <dbReference type="NCBI Taxonomy" id="818"/>
    <lineage>
        <taxon>Bacteria</taxon>
        <taxon>Pseudomonadati</taxon>
        <taxon>Bacteroidota</taxon>
        <taxon>Bacteroidia</taxon>
        <taxon>Bacteroidales</taxon>
        <taxon>Bacteroidaceae</taxon>
        <taxon>Bacteroides</taxon>
    </lineage>
</organism>
<dbReference type="RefSeq" id="WP_225651547.1">
    <property type="nucleotide sequence ID" value="NZ_JAGWES010000053.1"/>
</dbReference>
<comment type="caution">
    <text evidence="2">The sequence shown here is derived from an EMBL/GenBank/DDBJ whole genome shotgun (WGS) entry which is preliminary data.</text>
</comment>
<protein>
    <submittedName>
        <fullName evidence="2">DUF1793 domain-containing protein</fullName>
    </submittedName>
</protein>
<dbReference type="PANTHER" id="PTHR31987">
    <property type="entry name" value="GLUTAMINASE A-RELATED"/>
    <property type="match status" value="1"/>
</dbReference>
<sequence length="133" mass="16008">HYRLAFDRENTWSQKYNMIWDKMWSLNLFSNNVISKEVNYYLMKQNPYGLPLDSRKEYTKSDWIMWIAAMSPDLETFKKFIDPLYKYINETTSRVPISDWHDTKTGKMTGFKARSVIGGYWMKVLINKVQNKQ</sequence>
<dbReference type="PANTHER" id="PTHR31987:SF1">
    <property type="entry name" value="GLUTAMINASE A"/>
    <property type="match status" value="1"/>
</dbReference>
<gene>
    <name evidence="2" type="ORF">K0H07_27735</name>
</gene>
<reference evidence="2" key="1">
    <citation type="submission" date="2021-07" db="EMBL/GenBank/DDBJ databases">
        <title>Comparative genomics of Bacteroides fragilis group isolates reveals species-dependent resistance mechanisms and validates clinical tools for resistance prediction.</title>
        <authorList>
            <person name="Wallace M.J."/>
            <person name="Jean S."/>
            <person name="Wallace M.A."/>
            <person name="Carey-Ann B.D."/>
            <person name="Dantas G."/>
        </authorList>
    </citation>
    <scope>NUCLEOTIDE SEQUENCE</scope>
    <source>
        <strain evidence="2">BJH_160</strain>
    </source>
</reference>
<dbReference type="InterPro" id="IPR052743">
    <property type="entry name" value="Glutaminase_GtaA"/>
</dbReference>
<dbReference type="EMBL" id="JAHYQA010000035">
    <property type="protein sequence ID" value="MCE9240920.1"/>
    <property type="molecule type" value="Genomic_DNA"/>
</dbReference>
<name>A0AAW4ZG68_BACT4</name>
<feature type="non-terminal residue" evidence="2">
    <location>
        <position position="1"/>
    </location>
</feature>
<evidence type="ECO:0000313" key="2">
    <source>
        <dbReference type="EMBL" id="MCE9240920.1"/>
    </source>
</evidence>
<feature type="domain" description="Glutaminase A central" evidence="1">
    <location>
        <begin position="1"/>
        <end position="123"/>
    </location>
</feature>
<dbReference type="InterPro" id="IPR032514">
    <property type="entry name" value="GtaA_central"/>
</dbReference>
<dbReference type="AlphaFoldDB" id="A0AAW4ZG68"/>
<evidence type="ECO:0000313" key="3">
    <source>
        <dbReference type="Proteomes" id="UP001200544"/>
    </source>
</evidence>
<proteinExistence type="predicted"/>
<evidence type="ECO:0000259" key="1">
    <source>
        <dbReference type="Pfam" id="PF16335"/>
    </source>
</evidence>